<accession>A0AAU8GB88</accession>
<dbReference type="RefSeq" id="WP_353714567.1">
    <property type="nucleotide sequence ID" value="NZ_CP159307.1"/>
</dbReference>
<name>A0AAU8GB88_9CHLR</name>
<organism evidence="1">
    <name type="scientific">Dehalogenimonas sp. 4OHTPN</name>
    <dbReference type="NCBI Taxonomy" id="3166643"/>
    <lineage>
        <taxon>Bacteria</taxon>
        <taxon>Bacillati</taxon>
        <taxon>Chloroflexota</taxon>
        <taxon>Dehalococcoidia</taxon>
        <taxon>Dehalococcoidales</taxon>
        <taxon>Dehalococcoidaceae</taxon>
        <taxon>Dehalogenimonas</taxon>
    </lineage>
</organism>
<protein>
    <submittedName>
        <fullName evidence="1">Uncharacterized protein</fullName>
    </submittedName>
</protein>
<dbReference type="AlphaFoldDB" id="A0AAU8GB88"/>
<dbReference type="EMBL" id="CP159307">
    <property type="protein sequence ID" value="XCH33326.1"/>
    <property type="molecule type" value="Genomic_DNA"/>
</dbReference>
<reference evidence="1" key="1">
    <citation type="submission" date="2024-06" db="EMBL/GenBank/DDBJ databases">
        <title>A Novel Isolate, Dehalogenimonas sp. Strain 4OHTPN, Dechlorinates Aromatic 4 Hydroxy chlorothalonil by a Novel Reductive Dehalogenase.</title>
        <authorList>
            <person name="Liu G."/>
        </authorList>
    </citation>
    <scope>NUCLEOTIDE SEQUENCE</scope>
    <source>
        <strain evidence="1">4OHTPN</strain>
    </source>
</reference>
<sequence>MDLKRRISIAHYDNWPEPGLYYEAVKNASPRFRDEIFDIYFGKVFRYKYRGQEVYDSYARQHDIAYGNVMGVEASDTQIDNLFRIQREFGIEISLTINQLNIPVEMFYSSDSRVAGAFLDWLGAFYHRGLRNCTLANNHLMRTGLLQRRFPGMKWKNTVNQQVSSAQQVLDYLYLGYDVIQLDRSLNRNIDELKRVKDAVEGYRSKHPGRDVKTSLLVWEDCLPSCPFKREHDDLQIYLRQVNYWDSDLGALTCRRWTDQQGGAMLPRFGANCYWTGVETFAEYAGLVDIFKYSGRLSKFKPQGAGEIRFGWRSMERAGGGFFMSSYGEIVENGLEPLHLWVFAPSCSSEVKTDVTEIKQALAKDVWMKPEARKLELALRNCRNQCYRCHLCERTFGFPDVDSAIEL</sequence>
<gene>
    <name evidence="1" type="ORF">ABV300_00170</name>
</gene>
<proteinExistence type="predicted"/>
<evidence type="ECO:0000313" key="1">
    <source>
        <dbReference type="EMBL" id="XCH33326.1"/>
    </source>
</evidence>